<dbReference type="OrthoDB" id="9801642at2"/>
<dbReference type="Pfam" id="PF02684">
    <property type="entry name" value="LpxB"/>
    <property type="match status" value="1"/>
</dbReference>
<dbReference type="InterPro" id="IPR003835">
    <property type="entry name" value="Glyco_trans_19"/>
</dbReference>
<evidence type="ECO:0000256" key="1">
    <source>
        <dbReference type="ARBA" id="ARBA00002056"/>
    </source>
</evidence>
<evidence type="ECO:0000256" key="8">
    <source>
        <dbReference type="ARBA" id="ARBA00022679"/>
    </source>
</evidence>
<keyword evidence="13" id="KW-1185">Reference proteome</keyword>
<dbReference type="EMBL" id="FWFO01000001">
    <property type="protein sequence ID" value="SLN37475.1"/>
    <property type="molecule type" value="Genomic_DNA"/>
</dbReference>
<keyword evidence="8 12" id="KW-0808">Transferase</keyword>
<dbReference type="NCBIfam" id="TIGR00215">
    <property type="entry name" value="lpxB"/>
    <property type="match status" value="1"/>
</dbReference>
<sequence>MRVFVLAGEPSGDRLGGALMAGLRHLRPEVEFHGIGGPLMEAQGLQSQFPMQELSVMGLTEVLPKYFHLKRRIAETAQAILDLKPDVVITIDSPDFSLRVAKLVKEASDIRTVHYVAPSVWAWRPRRADKMAKVIDHVLALLPFEPPYMERAGMECDFVGHPVVGEPQATEADIAQLRAEHGLGDAAVLLALPGSRRSEVERLADVFGAALQDFLSRNPDLRVVIPTAPHVAELVRQKTAHWPGQPVVLSSDKQDADAAATQKRAAFATADLALAASGTVSLELAAAQTPMVIAYKFSWLTYKIMESMALIDTVTLVNLVSDTRVIPECLGPACLPRNIAGALSDVRANPQAQTEAMRVTMERLGQGGEQPGLRAARAVLSRLPES</sequence>
<dbReference type="PANTHER" id="PTHR30372">
    <property type="entry name" value="LIPID-A-DISACCHARIDE SYNTHASE"/>
    <property type="match status" value="1"/>
</dbReference>
<dbReference type="GO" id="GO:0009245">
    <property type="term" value="P:lipid A biosynthetic process"/>
    <property type="evidence" value="ECO:0007669"/>
    <property type="project" value="UniProtKB-UniRule"/>
</dbReference>
<dbReference type="GO" id="GO:0016020">
    <property type="term" value="C:membrane"/>
    <property type="evidence" value="ECO:0007669"/>
    <property type="project" value="GOC"/>
</dbReference>
<evidence type="ECO:0000256" key="3">
    <source>
        <dbReference type="ARBA" id="ARBA00012687"/>
    </source>
</evidence>
<organism evidence="12 13">
    <name type="scientific">Falsiruegeria litorea R37</name>
    <dbReference type="NCBI Taxonomy" id="1200284"/>
    <lineage>
        <taxon>Bacteria</taxon>
        <taxon>Pseudomonadati</taxon>
        <taxon>Pseudomonadota</taxon>
        <taxon>Alphaproteobacteria</taxon>
        <taxon>Rhodobacterales</taxon>
        <taxon>Roseobacteraceae</taxon>
        <taxon>Falsiruegeria</taxon>
    </lineage>
</organism>
<evidence type="ECO:0000256" key="11">
    <source>
        <dbReference type="NCBIfam" id="TIGR00215"/>
    </source>
</evidence>
<evidence type="ECO:0000256" key="9">
    <source>
        <dbReference type="ARBA" id="ARBA00023098"/>
    </source>
</evidence>
<keyword evidence="9" id="KW-0443">Lipid metabolism</keyword>
<gene>
    <name evidence="12" type="primary">lpxB</name>
    <name evidence="12" type="ORF">TRL7639_01843</name>
</gene>
<evidence type="ECO:0000313" key="12">
    <source>
        <dbReference type="EMBL" id="SLN37475.1"/>
    </source>
</evidence>
<dbReference type="SUPFAM" id="SSF53756">
    <property type="entry name" value="UDP-Glycosyltransferase/glycogen phosphorylase"/>
    <property type="match status" value="1"/>
</dbReference>
<keyword evidence="5" id="KW-0444">Lipid biosynthesis</keyword>
<dbReference type="GO" id="GO:0008915">
    <property type="term" value="F:lipid-A-disaccharide synthase activity"/>
    <property type="evidence" value="ECO:0007669"/>
    <property type="project" value="UniProtKB-UniRule"/>
</dbReference>
<comment type="function">
    <text evidence="1">Condensation of UDP-2,3-diacylglucosamine and 2,3-diacylglucosamine-1-phosphate to form lipid A disaccharide, a precursor of lipid A, a phosphorylated glycolipid that anchors the lipopolysaccharide to the outer membrane of the cell.</text>
</comment>
<evidence type="ECO:0000256" key="5">
    <source>
        <dbReference type="ARBA" id="ARBA00022516"/>
    </source>
</evidence>
<evidence type="ECO:0000256" key="10">
    <source>
        <dbReference type="ARBA" id="ARBA00048975"/>
    </source>
</evidence>
<dbReference type="EC" id="2.4.1.182" evidence="3 11"/>
<evidence type="ECO:0000256" key="2">
    <source>
        <dbReference type="ARBA" id="ARBA00007868"/>
    </source>
</evidence>
<comment type="similarity">
    <text evidence="2">Belongs to the LpxB family.</text>
</comment>
<proteinExistence type="inferred from homology"/>
<dbReference type="GO" id="GO:0005543">
    <property type="term" value="F:phospholipid binding"/>
    <property type="evidence" value="ECO:0007669"/>
    <property type="project" value="TreeGrafter"/>
</dbReference>
<dbReference type="AlphaFoldDB" id="A0A1Y5SDE3"/>
<evidence type="ECO:0000256" key="6">
    <source>
        <dbReference type="ARBA" id="ARBA00022556"/>
    </source>
</evidence>
<evidence type="ECO:0000313" key="13">
    <source>
        <dbReference type="Proteomes" id="UP000193077"/>
    </source>
</evidence>
<evidence type="ECO:0000256" key="7">
    <source>
        <dbReference type="ARBA" id="ARBA00022676"/>
    </source>
</evidence>
<name>A0A1Y5SDE3_9RHOB</name>
<accession>A0A1Y5SDE3</accession>
<dbReference type="RefSeq" id="WP_085795393.1">
    <property type="nucleotide sequence ID" value="NZ_FWFO01000001.1"/>
</dbReference>
<reference evidence="12 13" key="1">
    <citation type="submission" date="2017-03" db="EMBL/GenBank/DDBJ databases">
        <authorList>
            <person name="Afonso C.L."/>
            <person name="Miller P.J."/>
            <person name="Scott M.A."/>
            <person name="Spackman E."/>
            <person name="Goraichik I."/>
            <person name="Dimitrov K.M."/>
            <person name="Suarez D.L."/>
            <person name="Swayne D.E."/>
        </authorList>
    </citation>
    <scope>NUCLEOTIDE SEQUENCE [LARGE SCALE GENOMIC DNA]</scope>
    <source>
        <strain evidence="12 13">CECT 7639</strain>
    </source>
</reference>
<evidence type="ECO:0000256" key="4">
    <source>
        <dbReference type="ARBA" id="ARBA00020902"/>
    </source>
</evidence>
<keyword evidence="6" id="KW-0441">Lipid A biosynthesis</keyword>
<dbReference type="PANTHER" id="PTHR30372:SF4">
    <property type="entry name" value="LIPID-A-DISACCHARIDE SYNTHASE, MITOCHONDRIAL-RELATED"/>
    <property type="match status" value="1"/>
</dbReference>
<dbReference type="Proteomes" id="UP000193077">
    <property type="component" value="Unassembled WGS sequence"/>
</dbReference>
<comment type="catalytic activity">
    <reaction evidence="10">
        <text>a lipid X + a UDP-2-N,3-O-bis[(3R)-3-hydroxyacyl]-alpha-D-glucosamine = a lipid A disaccharide + UDP + H(+)</text>
        <dbReference type="Rhea" id="RHEA:67828"/>
        <dbReference type="ChEBI" id="CHEBI:15378"/>
        <dbReference type="ChEBI" id="CHEBI:58223"/>
        <dbReference type="ChEBI" id="CHEBI:137748"/>
        <dbReference type="ChEBI" id="CHEBI:176338"/>
        <dbReference type="ChEBI" id="CHEBI:176343"/>
        <dbReference type="EC" id="2.4.1.182"/>
    </reaction>
</comment>
<protein>
    <recommendedName>
        <fullName evidence="4 11">Lipid-A-disaccharide synthase</fullName>
        <ecNumber evidence="3 11">2.4.1.182</ecNumber>
    </recommendedName>
</protein>
<keyword evidence="7 12" id="KW-0328">Glycosyltransferase</keyword>